<organism evidence="2 3">
    <name type="scientific">Metschnikowia pulcherrima</name>
    <dbReference type="NCBI Taxonomy" id="27326"/>
    <lineage>
        <taxon>Eukaryota</taxon>
        <taxon>Fungi</taxon>
        <taxon>Dikarya</taxon>
        <taxon>Ascomycota</taxon>
        <taxon>Saccharomycotina</taxon>
        <taxon>Pichiomycetes</taxon>
        <taxon>Metschnikowiaceae</taxon>
        <taxon>Metschnikowia</taxon>
    </lineage>
</organism>
<dbReference type="EMBL" id="JACBPP010000010">
    <property type="protein sequence ID" value="KAF7998875.1"/>
    <property type="molecule type" value="Genomic_DNA"/>
</dbReference>
<keyword evidence="3" id="KW-1185">Reference proteome</keyword>
<dbReference type="Proteomes" id="UP000649328">
    <property type="component" value="Unassembled WGS sequence"/>
</dbReference>
<feature type="region of interest" description="Disordered" evidence="1">
    <location>
        <begin position="1"/>
        <end position="128"/>
    </location>
</feature>
<name>A0A8H7L925_9ASCO</name>
<evidence type="ECO:0000313" key="3">
    <source>
        <dbReference type="Proteomes" id="UP000649328"/>
    </source>
</evidence>
<comment type="caution">
    <text evidence="2">The sequence shown here is derived from an EMBL/GenBank/DDBJ whole genome shotgun (WGS) entry which is preliminary data.</text>
</comment>
<feature type="compositionally biased region" description="Acidic residues" evidence="1">
    <location>
        <begin position="86"/>
        <end position="96"/>
    </location>
</feature>
<dbReference type="AlphaFoldDB" id="A0A8H7L925"/>
<reference evidence="2" key="1">
    <citation type="submission" date="2020-10" db="EMBL/GenBank/DDBJ databases">
        <title>The Whole-Genome Sequence of Metschnikowia persimmonesis, a Novel Endophytic Yeast Species Isolated from Medicinal Plant Diospyros kaki Thumb.</title>
        <authorList>
            <person name="Rahmat E."/>
            <person name="Kang Y."/>
        </authorList>
    </citation>
    <scope>NUCLEOTIDE SEQUENCE</scope>
    <source>
        <strain evidence="2">KIOM G15050</strain>
    </source>
</reference>
<feature type="compositionally biased region" description="Acidic residues" evidence="1">
    <location>
        <begin position="41"/>
        <end position="52"/>
    </location>
</feature>
<evidence type="ECO:0000256" key="1">
    <source>
        <dbReference type="SAM" id="MobiDB-lite"/>
    </source>
</evidence>
<proteinExistence type="predicted"/>
<sequence length="128" mass="14479">MAKGPRRNINDDDENGLDLSVLDTPPQPRRTRRTVSYMEDSHDEEQTGLEEGELPKDAADADPSAVEADNLSDEVPSEPDNVHEDENYDENSENDDVMPARKRARKAARRAERPDGEDSDFQGRRCLR</sequence>
<accession>A0A8H7L925</accession>
<gene>
    <name evidence="2" type="ORF">HF325_006407</name>
</gene>
<protein>
    <submittedName>
        <fullName evidence="2">Uncharacterized protein</fullName>
    </submittedName>
</protein>
<evidence type="ECO:0000313" key="2">
    <source>
        <dbReference type="EMBL" id="KAF7998875.1"/>
    </source>
</evidence>